<dbReference type="OrthoDB" id="5599985at2759"/>
<evidence type="ECO:0000256" key="1">
    <source>
        <dbReference type="SAM" id="Coils"/>
    </source>
</evidence>
<sequence>MSAPYQPPTRSAAGTPATAPPAPVAKVALPLPAEIMEMADAETACTYCGVSYLILSRMDALQREFARLERELDDRKQFAVEKPALVAELDQARGAVKALTTRALDAERERDDAVSANVMLRKHVGISAAALTQRSKDLAALEAAREHVYTRLGSARAESFADAAVQQVASDLEAKARERLRAQHAELQAHADHAREVDRVQYQQQLQAADAHRVELERQIADLIKQRVDVEQRHLAEKEELVRRSQDLDRANQETRRELDQERTNRIALAAENKAFADRIALLESNLDRDKTDLDQEQAAKRAALAQIQQLQDSLAAARTTQSLSVGQKDAMIGSLRQQLAAAERDCQSLTRDRDETVVAHQSRIADLQAAFQQKLAAAVAESDTQWRAQCEMQVDAARRETAHAVRECQRLMAQVEAVEKEAKERVRAEIARVTKVGEEGREAVRKLSAAERELAKARHDLAQLQTRARDHESTIASLTAALQRHETTASQRDLTASRDAATQYQRDRAAWAAARTALEEELQVLKDTIRHECAERVALVEQLDALKEESVRRESADSGLNEDRATPQREEMEVAQKRQMDGLAHMFESKMGVASAKKAQKLRRMQRRT</sequence>
<feature type="coiled-coil region" evidence="1">
    <location>
        <begin position="402"/>
        <end position="482"/>
    </location>
</feature>
<name>A0A0L0SKJ5_ALLM3</name>
<proteinExistence type="predicted"/>
<reference evidence="4" key="2">
    <citation type="submission" date="2009-11" db="EMBL/GenBank/DDBJ databases">
        <title>The Genome Sequence of Allomyces macrogynus strain ATCC 38327.</title>
        <authorList>
            <consortium name="The Broad Institute Genome Sequencing Platform"/>
            <person name="Russ C."/>
            <person name="Cuomo C."/>
            <person name="Shea T."/>
            <person name="Young S.K."/>
            <person name="Zeng Q."/>
            <person name="Koehrsen M."/>
            <person name="Haas B."/>
            <person name="Borodovsky M."/>
            <person name="Guigo R."/>
            <person name="Alvarado L."/>
            <person name="Berlin A."/>
            <person name="Borenstein D."/>
            <person name="Chen Z."/>
            <person name="Engels R."/>
            <person name="Freedman E."/>
            <person name="Gellesch M."/>
            <person name="Goldberg J."/>
            <person name="Griggs A."/>
            <person name="Gujja S."/>
            <person name="Heiman D."/>
            <person name="Hepburn T."/>
            <person name="Howarth C."/>
            <person name="Jen D."/>
            <person name="Larson L."/>
            <person name="Lewis B."/>
            <person name="Mehta T."/>
            <person name="Park D."/>
            <person name="Pearson M."/>
            <person name="Roberts A."/>
            <person name="Saif S."/>
            <person name="Shenoy N."/>
            <person name="Sisk P."/>
            <person name="Stolte C."/>
            <person name="Sykes S."/>
            <person name="Walk T."/>
            <person name="White J."/>
            <person name="Yandava C."/>
            <person name="Burger G."/>
            <person name="Gray M.W."/>
            <person name="Holland P.W.H."/>
            <person name="King N."/>
            <person name="Lang F.B.F."/>
            <person name="Roger A.J."/>
            <person name="Ruiz-Trillo I."/>
            <person name="Lander E."/>
            <person name="Nusbaum C."/>
        </authorList>
    </citation>
    <scope>NUCLEOTIDE SEQUENCE [LARGE SCALE GENOMIC DNA]</scope>
    <source>
        <strain evidence="4">ATCC 38327</strain>
    </source>
</reference>
<accession>A0A0L0SKJ5</accession>
<feature type="coiled-coil region" evidence="1">
    <location>
        <begin position="177"/>
        <end position="353"/>
    </location>
</feature>
<feature type="compositionally biased region" description="Low complexity" evidence="2">
    <location>
        <begin position="8"/>
        <end position="17"/>
    </location>
</feature>
<dbReference type="OMA" id="NDYEANQ"/>
<feature type="region of interest" description="Disordered" evidence="2">
    <location>
        <begin position="591"/>
        <end position="610"/>
    </location>
</feature>
<feature type="region of interest" description="Disordered" evidence="2">
    <location>
        <begin position="549"/>
        <end position="578"/>
    </location>
</feature>
<evidence type="ECO:0000313" key="3">
    <source>
        <dbReference type="EMBL" id="KNE63066.1"/>
    </source>
</evidence>
<dbReference type="Proteomes" id="UP000054350">
    <property type="component" value="Unassembled WGS sequence"/>
</dbReference>
<protein>
    <submittedName>
        <fullName evidence="3">Uncharacterized protein</fullName>
    </submittedName>
</protein>
<gene>
    <name evidence="3" type="ORF">AMAG_08232</name>
</gene>
<keyword evidence="1" id="KW-0175">Coiled coil</keyword>
<dbReference type="VEuPathDB" id="FungiDB:AMAG_08232"/>
<feature type="coiled-coil region" evidence="1">
    <location>
        <begin position="58"/>
        <end position="109"/>
    </location>
</feature>
<dbReference type="STRING" id="578462.A0A0L0SKJ5"/>
<feature type="compositionally biased region" description="Basic residues" evidence="2">
    <location>
        <begin position="599"/>
        <end position="610"/>
    </location>
</feature>
<dbReference type="AlphaFoldDB" id="A0A0L0SKJ5"/>
<evidence type="ECO:0000256" key="2">
    <source>
        <dbReference type="SAM" id="MobiDB-lite"/>
    </source>
</evidence>
<dbReference type="eggNOG" id="ENOG502RUC8">
    <property type="taxonomic scope" value="Eukaryota"/>
</dbReference>
<reference evidence="3 4" key="1">
    <citation type="submission" date="2009-11" db="EMBL/GenBank/DDBJ databases">
        <title>Annotation of Allomyces macrogynus ATCC 38327.</title>
        <authorList>
            <consortium name="The Broad Institute Genome Sequencing Platform"/>
            <person name="Russ C."/>
            <person name="Cuomo C."/>
            <person name="Burger G."/>
            <person name="Gray M.W."/>
            <person name="Holland P.W.H."/>
            <person name="King N."/>
            <person name="Lang F.B.F."/>
            <person name="Roger A.J."/>
            <person name="Ruiz-Trillo I."/>
            <person name="Young S.K."/>
            <person name="Zeng Q."/>
            <person name="Gargeya S."/>
            <person name="Fitzgerald M."/>
            <person name="Haas B."/>
            <person name="Abouelleil A."/>
            <person name="Alvarado L."/>
            <person name="Arachchi H.M."/>
            <person name="Berlin A."/>
            <person name="Chapman S.B."/>
            <person name="Gearin G."/>
            <person name="Goldberg J."/>
            <person name="Griggs A."/>
            <person name="Gujja S."/>
            <person name="Hansen M."/>
            <person name="Heiman D."/>
            <person name="Howarth C."/>
            <person name="Larimer J."/>
            <person name="Lui A."/>
            <person name="MacDonald P.J.P."/>
            <person name="McCowen C."/>
            <person name="Montmayeur A."/>
            <person name="Murphy C."/>
            <person name="Neiman D."/>
            <person name="Pearson M."/>
            <person name="Priest M."/>
            <person name="Roberts A."/>
            <person name="Saif S."/>
            <person name="Shea T."/>
            <person name="Sisk P."/>
            <person name="Stolte C."/>
            <person name="Sykes S."/>
            <person name="Wortman J."/>
            <person name="Nusbaum C."/>
            <person name="Birren B."/>
        </authorList>
    </citation>
    <scope>NUCLEOTIDE SEQUENCE [LARGE SCALE GENOMIC DNA]</scope>
    <source>
        <strain evidence="3 4">ATCC 38327</strain>
    </source>
</reference>
<feature type="region of interest" description="Disordered" evidence="2">
    <location>
        <begin position="1"/>
        <end position="22"/>
    </location>
</feature>
<keyword evidence="4" id="KW-1185">Reference proteome</keyword>
<dbReference type="EMBL" id="GG745341">
    <property type="protein sequence ID" value="KNE63066.1"/>
    <property type="molecule type" value="Genomic_DNA"/>
</dbReference>
<organism evidence="3 4">
    <name type="scientific">Allomyces macrogynus (strain ATCC 38327)</name>
    <name type="common">Allomyces javanicus var. macrogynus</name>
    <dbReference type="NCBI Taxonomy" id="578462"/>
    <lineage>
        <taxon>Eukaryota</taxon>
        <taxon>Fungi</taxon>
        <taxon>Fungi incertae sedis</taxon>
        <taxon>Blastocladiomycota</taxon>
        <taxon>Blastocladiomycetes</taxon>
        <taxon>Blastocladiales</taxon>
        <taxon>Blastocladiaceae</taxon>
        <taxon>Allomyces</taxon>
    </lineage>
</organism>
<evidence type="ECO:0000313" key="4">
    <source>
        <dbReference type="Proteomes" id="UP000054350"/>
    </source>
</evidence>